<evidence type="ECO:0000259" key="4">
    <source>
        <dbReference type="PROSITE" id="PS51272"/>
    </source>
</evidence>
<evidence type="ECO:0000256" key="2">
    <source>
        <dbReference type="RuleBase" id="RU363072"/>
    </source>
</evidence>
<dbReference type="InterPro" id="IPR001119">
    <property type="entry name" value="SLH_dom"/>
</dbReference>
<dbReference type="InterPro" id="IPR051465">
    <property type="entry name" value="Cell_Envelope_Struct_Comp"/>
</dbReference>
<dbReference type="Gene3D" id="2.40.160.180">
    <property type="entry name" value="Carbohydrate-selective porin OprB"/>
    <property type="match status" value="1"/>
</dbReference>
<organism evidence="5 6">
    <name type="scientific">Oxynema aestuarii AP17</name>
    <dbReference type="NCBI Taxonomy" id="2064643"/>
    <lineage>
        <taxon>Bacteria</taxon>
        <taxon>Bacillati</taxon>
        <taxon>Cyanobacteriota</taxon>
        <taxon>Cyanophyceae</taxon>
        <taxon>Oscillatoriophycideae</taxon>
        <taxon>Oscillatoriales</taxon>
        <taxon>Oscillatoriaceae</taxon>
        <taxon>Oxynema</taxon>
        <taxon>Oxynema aestuarii</taxon>
    </lineage>
</organism>
<dbReference type="EMBL" id="CP051167">
    <property type="protein sequence ID" value="QIZ73117.1"/>
    <property type="molecule type" value="Genomic_DNA"/>
</dbReference>
<dbReference type="InterPro" id="IPR007049">
    <property type="entry name" value="Carb-sel_porin_OprB"/>
</dbReference>
<dbReference type="InterPro" id="IPR047684">
    <property type="entry name" value="Por_som-like"/>
</dbReference>
<dbReference type="GO" id="GO:0008643">
    <property type="term" value="P:carbohydrate transport"/>
    <property type="evidence" value="ECO:0007669"/>
    <property type="project" value="InterPro"/>
</dbReference>
<evidence type="ECO:0000256" key="3">
    <source>
        <dbReference type="SAM" id="MobiDB-lite"/>
    </source>
</evidence>
<dbReference type="GO" id="GO:0016020">
    <property type="term" value="C:membrane"/>
    <property type="evidence" value="ECO:0007669"/>
    <property type="project" value="InterPro"/>
</dbReference>
<gene>
    <name evidence="5" type="ORF">HCG48_23040</name>
</gene>
<accession>A0A6H1U425</accession>
<evidence type="ECO:0000313" key="6">
    <source>
        <dbReference type="Proteomes" id="UP000500857"/>
    </source>
</evidence>
<dbReference type="InterPro" id="IPR038673">
    <property type="entry name" value="OprB_sf"/>
</dbReference>
<dbReference type="Pfam" id="PF00395">
    <property type="entry name" value="SLH"/>
    <property type="match status" value="1"/>
</dbReference>
<dbReference type="GO" id="GO:0015288">
    <property type="term" value="F:porin activity"/>
    <property type="evidence" value="ECO:0007669"/>
    <property type="project" value="InterPro"/>
</dbReference>
<dbReference type="Pfam" id="PF04966">
    <property type="entry name" value="OprB"/>
    <property type="match status" value="1"/>
</dbReference>
<dbReference type="PROSITE" id="PS51272">
    <property type="entry name" value="SLH"/>
    <property type="match status" value="1"/>
</dbReference>
<dbReference type="RefSeq" id="WP_168571263.1">
    <property type="nucleotide sequence ID" value="NZ_CP051167.1"/>
</dbReference>
<feature type="domain" description="SLH" evidence="4">
    <location>
        <begin position="83"/>
        <end position="147"/>
    </location>
</feature>
<dbReference type="PANTHER" id="PTHR43308">
    <property type="entry name" value="OUTER MEMBRANE PROTEIN ALPHA-RELATED"/>
    <property type="match status" value="1"/>
</dbReference>
<reference evidence="5 6" key="1">
    <citation type="submission" date="2020-04" db="EMBL/GenBank/DDBJ databases">
        <authorList>
            <person name="Basu S."/>
            <person name="Maruthanayagam V."/>
            <person name="Chakraborty S."/>
            <person name="Pramanik A."/>
            <person name="Mukherjee J."/>
            <person name="Brink B."/>
        </authorList>
    </citation>
    <scope>NUCLEOTIDE SEQUENCE [LARGE SCALE GENOMIC DNA]</scope>
    <source>
        <strain evidence="5 6">AP17</strain>
    </source>
</reference>
<dbReference type="AlphaFoldDB" id="A0A6H1U425"/>
<feature type="region of interest" description="Disordered" evidence="3">
    <location>
        <begin position="213"/>
        <end position="232"/>
    </location>
</feature>
<protein>
    <submittedName>
        <fullName evidence="5">Iron uptake porin</fullName>
    </submittedName>
</protein>
<dbReference type="Proteomes" id="UP000500857">
    <property type="component" value="Chromosome"/>
</dbReference>
<evidence type="ECO:0000256" key="1">
    <source>
        <dbReference type="ARBA" id="ARBA00008769"/>
    </source>
</evidence>
<sequence>MAPVTRSPWTPLCLRKVRHTKNHLDKFSLRQGLDRVARPALCQRFSVVLRSTLGAIALVGAGWADLGAIAAPREPDPLAQITSVSQLSDVQPTDWAFQALQSLVETYGILQGYPDGSFRGDRALTRYEFAAGLNAFLDTIAVGPVDLTPEDLAVVERLQAEFAAELAATRDRLADVETRLADLDARQFSTTTKLNVLATFNVAAATAGDDLRVNRLDPGDTGSGSGRDADGRAIVSRVREDPSITFSEAIAFFLTTSFTGKDSLITTLVTGNGNSPTNNYTSDGWFNSFGTPVLNLTPTPETNRLSISEAVYIFPVTSSVQLAIGPKFLWSRFFDSNAFTSAFGRGASGFDTYGSPLINDLARSSGAVATWRISEQFELRLGYAAIDSSDPSEGLFRGDRALTTQLTISPVPNLNLRLLYDRSQIAASNGQVSGRPLIGVADDGFGGDLEDANADVFAVNFDWLVSPKFGLFGRYSYGNIDIDPASDAVPGGDLTVQSLQLGMAFPDLGKEGSLATLSYIIPFSPIEGRRFLLSGDGDGGTQYEIEATYYFPVTDKIAVIPSLYWIGNANNFNRNPNIYTGTVRTQFNF</sequence>
<dbReference type="KEGG" id="oxy:HCG48_23040"/>
<keyword evidence="6" id="KW-1185">Reference proteome</keyword>
<proteinExistence type="inferred from homology"/>
<name>A0A6H1U425_9CYAN</name>
<dbReference type="NCBIfam" id="NF033921">
    <property type="entry name" value="por_somb"/>
    <property type="match status" value="1"/>
</dbReference>
<evidence type="ECO:0000313" key="5">
    <source>
        <dbReference type="EMBL" id="QIZ73117.1"/>
    </source>
</evidence>
<comment type="similarity">
    <text evidence="1 2">Belongs to the OprB family.</text>
</comment>
<dbReference type="PANTHER" id="PTHR43308:SF1">
    <property type="entry name" value="OUTER MEMBRANE PROTEIN ALPHA"/>
    <property type="match status" value="1"/>
</dbReference>